<dbReference type="Gene3D" id="3.40.30.10">
    <property type="entry name" value="Glutaredoxin"/>
    <property type="match status" value="2"/>
</dbReference>
<evidence type="ECO:0000256" key="1">
    <source>
        <dbReference type="ARBA" id="ARBA00022723"/>
    </source>
</evidence>
<dbReference type="GO" id="GO:0046872">
    <property type="term" value="F:metal ion binding"/>
    <property type="evidence" value="ECO:0007669"/>
    <property type="project" value="UniProtKB-KW"/>
</dbReference>
<organism evidence="7 8">
    <name type="scientific">Drosophila gunungcola</name>
    <name type="common">fruit fly</name>
    <dbReference type="NCBI Taxonomy" id="103775"/>
    <lineage>
        <taxon>Eukaryota</taxon>
        <taxon>Metazoa</taxon>
        <taxon>Ecdysozoa</taxon>
        <taxon>Arthropoda</taxon>
        <taxon>Hexapoda</taxon>
        <taxon>Insecta</taxon>
        <taxon>Pterygota</taxon>
        <taxon>Neoptera</taxon>
        <taxon>Endopterygota</taxon>
        <taxon>Diptera</taxon>
        <taxon>Brachycera</taxon>
        <taxon>Muscomorpha</taxon>
        <taxon>Ephydroidea</taxon>
        <taxon>Drosophilidae</taxon>
        <taxon>Drosophila</taxon>
        <taxon>Sophophora</taxon>
    </lineage>
</organism>
<dbReference type="GO" id="GO:0051536">
    <property type="term" value="F:iron-sulfur cluster binding"/>
    <property type="evidence" value="ECO:0007669"/>
    <property type="project" value="UniProtKB-KW"/>
</dbReference>
<dbReference type="GO" id="GO:0051721">
    <property type="term" value="F:protein phosphatase 2A binding"/>
    <property type="evidence" value="ECO:0007669"/>
    <property type="project" value="TreeGrafter"/>
</dbReference>
<dbReference type="CDD" id="cd03028">
    <property type="entry name" value="GRX_PICOT_like"/>
    <property type="match status" value="1"/>
</dbReference>
<comment type="similarity">
    <text evidence="4">Belongs to the IGBP1/TAP42 family.</text>
</comment>
<dbReference type="GO" id="GO:0035303">
    <property type="term" value="P:regulation of dephosphorylation"/>
    <property type="evidence" value="ECO:0007669"/>
    <property type="project" value="TreeGrafter"/>
</dbReference>
<evidence type="ECO:0000313" key="8">
    <source>
        <dbReference type="Proteomes" id="UP001059596"/>
    </source>
</evidence>
<feature type="compositionally biased region" description="Basic residues" evidence="5">
    <location>
        <begin position="448"/>
        <end position="465"/>
    </location>
</feature>
<evidence type="ECO:0000313" key="7">
    <source>
        <dbReference type="EMBL" id="KAI8043659.1"/>
    </source>
</evidence>
<feature type="domain" description="Glutaredoxin" evidence="6">
    <location>
        <begin position="120"/>
        <end position="183"/>
    </location>
</feature>
<reference evidence="7" key="1">
    <citation type="journal article" date="2023" name="Genome Biol. Evol.">
        <title>Long-read-based Genome Assembly of Drosophila gunungcola Reveals Fewer Chemosensory Genes in Flower-breeding Species.</title>
        <authorList>
            <person name="Negi A."/>
            <person name="Liao B.Y."/>
            <person name="Yeh S.D."/>
        </authorList>
    </citation>
    <scope>NUCLEOTIDE SEQUENCE</scope>
    <source>
        <strain evidence="7">Sukarami</strain>
    </source>
</reference>
<feature type="compositionally biased region" description="Acidic residues" evidence="5">
    <location>
        <begin position="535"/>
        <end position="554"/>
    </location>
</feature>
<dbReference type="GO" id="GO:0005829">
    <property type="term" value="C:cytosol"/>
    <property type="evidence" value="ECO:0007669"/>
    <property type="project" value="TreeGrafter"/>
</dbReference>
<dbReference type="EMBL" id="JAMKOV010000002">
    <property type="protein sequence ID" value="KAI8043659.1"/>
    <property type="molecule type" value="Genomic_DNA"/>
</dbReference>
<feature type="compositionally biased region" description="Polar residues" evidence="5">
    <location>
        <begin position="432"/>
        <end position="447"/>
    </location>
</feature>
<dbReference type="Gene3D" id="1.25.40.540">
    <property type="entry name" value="TAP42-like family"/>
    <property type="match status" value="1"/>
</dbReference>
<evidence type="ECO:0000259" key="6">
    <source>
        <dbReference type="Pfam" id="PF00462"/>
    </source>
</evidence>
<dbReference type="InterPro" id="IPR033658">
    <property type="entry name" value="GRX_PICOT-like"/>
</dbReference>
<dbReference type="InterPro" id="IPR007304">
    <property type="entry name" value="TAP46-like"/>
</dbReference>
<proteinExistence type="inferred from homology"/>
<evidence type="ECO:0000256" key="5">
    <source>
        <dbReference type="SAM" id="MobiDB-lite"/>
    </source>
</evidence>
<feature type="region of interest" description="Disordered" evidence="5">
    <location>
        <begin position="424"/>
        <end position="469"/>
    </location>
</feature>
<dbReference type="FunFam" id="3.40.30.10:FF:000012">
    <property type="entry name" value="Monothiol glutaredoxin"/>
    <property type="match status" value="1"/>
</dbReference>
<comment type="caution">
    <text evidence="7">The sequence shown here is derived from an EMBL/GenBank/DDBJ whole genome shotgun (WGS) entry which is preliminary data.</text>
</comment>
<evidence type="ECO:0000256" key="2">
    <source>
        <dbReference type="ARBA" id="ARBA00023004"/>
    </source>
</evidence>
<dbReference type="InterPro" id="IPR036249">
    <property type="entry name" value="Thioredoxin-like_sf"/>
</dbReference>
<keyword evidence="1" id="KW-0479">Metal-binding</keyword>
<dbReference type="SUPFAM" id="SSF52833">
    <property type="entry name" value="Thioredoxin-like"/>
    <property type="match status" value="2"/>
</dbReference>
<keyword evidence="2" id="KW-0408">Iron</keyword>
<dbReference type="GO" id="GO:0009966">
    <property type="term" value="P:regulation of signal transduction"/>
    <property type="evidence" value="ECO:0007669"/>
    <property type="project" value="InterPro"/>
</dbReference>
<evidence type="ECO:0000256" key="3">
    <source>
        <dbReference type="ARBA" id="ARBA00023014"/>
    </source>
</evidence>
<dbReference type="Pfam" id="PF00462">
    <property type="entry name" value="Glutaredoxin"/>
    <property type="match status" value="1"/>
</dbReference>
<keyword evidence="8" id="KW-1185">Reference proteome</keyword>
<accession>A0A9P9YV09</accession>
<feature type="compositionally biased region" description="Basic and acidic residues" evidence="5">
    <location>
        <begin position="555"/>
        <end position="580"/>
    </location>
</feature>
<keyword evidence="3" id="KW-0411">Iron-sulfur</keyword>
<dbReference type="FunFam" id="1.25.40.540:FF:000003">
    <property type="entry name" value="Immunoglobulin (CD79A)-binding protein 1"/>
    <property type="match status" value="1"/>
</dbReference>
<dbReference type="Pfam" id="PF04177">
    <property type="entry name" value="TAP42"/>
    <property type="match status" value="1"/>
</dbReference>
<dbReference type="InterPro" id="IPR038511">
    <property type="entry name" value="TAP42/TAP46-like_sf"/>
</dbReference>
<dbReference type="AlphaFoldDB" id="A0A9P9YV09"/>
<gene>
    <name evidence="7" type="ORF">M5D96_004992</name>
</gene>
<name>A0A9P9YV09_9MUSC</name>
<evidence type="ECO:0000256" key="4">
    <source>
        <dbReference type="ARBA" id="ARBA00034730"/>
    </source>
</evidence>
<protein>
    <recommendedName>
        <fullName evidence="6">Glutaredoxin domain-containing protein</fullName>
    </recommendedName>
</protein>
<feature type="region of interest" description="Disordered" evidence="5">
    <location>
        <begin position="525"/>
        <end position="580"/>
    </location>
</feature>
<dbReference type="Proteomes" id="UP001059596">
    <property type="component" value="Unassembled WGS sequence"/>
</dbReference>
<dbReference type="InterPro" id="IPR002109">
    <property type="entry name" value="Glutaredoxin"/>
</dbReference>
<dbReference type="PROSITE" id="PS51354">
    <property type="entry name" value="GLUTAREDOXIN_2"/>
    <property type="match status" value="1"/>
</dbReference>
<dbReference type="PANTHER" id="PTHR10933">
    <property type="entry name" value="IMMUNOGLOBULIN-BINDING PROTEIN 1"/>
    <property type="match status" value="1"/>
</dbReference>
<sequence length="580" mass="65271">MPVVNVTAAEEYQKYINGDKKTVALFAADWAEQCGQVKDALEELSKITGEKLQFISLNAEQFPEISMKHQGSAVDRVDGVDVAAITSKTRKLAESASSAAATGQALEDRLKALINKAPLMIFMKGDRDGPRCGFSKQLIAIVNDTNLPYETFDILGDEEVRQGLKTFSDWPTYPQVYVKGELIGGLDIIKELLANKELEATLMAGGEDQKLSDIFLSGWNIFDELEVTDLPFNGSEFQNKVKTAMGLFEQATVIVNQVSMFSANEMIDEVSTESLPFMLLPYFLGKLTTKINSPNSTQSLELGEIYFKDHLQRCQEYELCAAPKSHVATQDNQSGKSEQRELMEAAYNRNDKIAQYRRMKEIDEYMAKMRDAVKNKSAEDEDRRTFFLKYLDKSIIDSKQELESLGVMKQLAQMRLARLAGGEADNEVDSFRPSNQHQQPSASSTSRGHGHSHGPGHHHPHHHQQAAKPKPLQPFIITRNATQKAVFGLGYPSLPIMTVDEFYQQRVDEGIFPDEEKVAKMNQAQAIAAARDPNEQEDEEKAAEELQAEEDDPEYLDRMRRMDEYKDVVRRGDGNRHNRS</sequence>
<dbReference type="PANTHER" id="PTHR10933:SF9">
    <property type="entry name" value="IMMUNOGLOBULIN-BINDING PROTEIN 1"/>
    <property type="match status" value="1"/>
</dbReference>